<organism evidence="1 2">
    <name type="scientific">Suillus luteus UH-Slu-Lm8-n1</name>
    <dbReference type="NCBI Taxonomy" id="930992"/>
    <lineage>
        <taxon>Eukaryota</taxon>
        <taxon>Fungi</taxon>
        <taxon>Dikarya</taxon>
        <taxon>Basidiomycota</taxon>
        <taxon>Agaricomycotina</taxon>
        <taxon>Agaricomycetes</taxon>
        <taxon>Agaricomycetidae</taxon>
        <taxon>Boletales</taxon>
        <taxon>Suillineae</taxon>
        <taxon>Suillaceae</taxon>
        <taxon>Suillus</taxon>
    </lineage>
</organism>
<gene>
    <name evidence="1" type="ORF">CY34DRAFT_805867</name>
</gene>
<sequence>MTRNALYVSDDLFKLDTALRIVLKAWIMIELSAPLLLRTAFRRNGFWFLCL</sequence>
<keyword evidence="2" id="KW-1185">Reference proteome</keyword>
<evidence type="ECO:0000313" key="2">
    <source>
        <dbReference type="Proteomes" id="UP000054485"/>
    </source>
</evidence>
<accession>A0A0D0BE82</accession>
<proteinExistence type="predicted"/>
<dbReference type="AlphaFoldDB" id="A0A0D0BE82"/>
<name>A0A0D0BE82_9AGAM</name>
<dbReference type="HOGENOM" id="CLU_3107978_0_0_1"/>
<protein>
    <submittedName>
        <fullName evidence="1">Uncharacterized protein</fullName>
    </submittedName>
</protein>
<dbReference type="Proteomes" id="UP000054485">
    <property type="component" value="Unassembled WGS sequence"/>
</dbReference>
<reference evidence="1 2" key="1">
    <citation type="submission" date="2014-04" db="EMBL/GenBank/DDBJ databases">
        <authorList>
            <consortium name="DOE Joint Genome Institute"/>
            <person name="Kuo A."/>
            <person name="Ruytinx J."/>
            <person name="Rineau F."/>
            <person name="Colpaert J."/>
            <person name="Kohler A."/>
            <person name="Nagy L.G."/>
            <person name="Floudas D."/>
            <person name="Copeland A."/>
            <person name="Barry K.W."/>
            <person name="Cichocki N."/>
            <person name="Veneault-Fourrey C."/>
            <person name="LaButti K."/>
            <person name="Lindquist E.A."/>
            <person name="Lipzen A."/>
            <person name="Lundell T."/>
            <person name="Morin E."/>
            <person name="Murat C."/>
            <person name="Sun H."/>
            <person name="Tunlid A."/>
            <person name="Henrissat B."/>
            <person name="Grigoriev I.V."/>
            <person name="Hibbett D.S."/>
            <person name="Martin F."/>
            <person name="Nordberg H.P."/>
            <person name="Cantor M.N."/>
            <person name="Hua S.X."/>
        </authorList>
    </citation>
    <scope>NUCLEOTIDE SEQUENCE [LARGE SCALE GENOMIC DNA]</scope>
    <source>
        <strain evidence="1 2">UH-Slu-Lm8-n1</strain>
    </source>
</reference>
<reference evidence="2" key="2">
    <citation type="submission" date="2015-01" db="EMBL/GenBank/DDBJ databases">
        <title>Evolutionary Origins and Diversification of the Mycorrhizal Mutualists.</title>
        <authorList>
            <consortium name="DOE Joint Genome Institute"/>
            <consortium name="Mycorrhizal Genomics Consortium"/>
            <person name="Kohler A."/>
            <person name="Kuo A."/>
            <person name="Nagy L.G."/>
            <person name="Floudas D."/>
            <person name="Copeland A."/>
            <person name="Barry K.W."/>
            <person name="Cichocki N."/>
            <person name="Veneault-Fourrey C."/>
            <person name="LaButti K."/>
            <person name="Lindquist E.A."/>
            <person name="Lipzen A."/>
            <person name="Lundell T."/>
            <person name="Morin E."/>
            <person name="Murat C."/>
            <person name="Riley R."/>
            <person name="Ohm R."/>
            <person name="Sun H."/>
            <person name="Tunlid A."/>
            <person name="Henrissat B."/>
            <person name="Grigoriev I.V."/>
            <person name="Hibbett D.S."/>
            <person name="Martin F."/>
        </authorList>
    </citation>
    <scope>NUCLEOTIDE SEQUENCE [LARGE SCALE GENOMIC DNA]</scope>
    <source>
        <strain evidence="2">UH-Slu-Lm8-n1</strain>
    </source>
</reference>
<dbReference type="InParanoid" id="A0A0D0BE82"/>
<evidence type="ECO:0000313" key="1">
    <source>
        <dbReference type="EMBL" id="KIK41628.1"/>
    </source>
</evidence>
<dbReference type="EMBL" id="KN835263">
    <property type="protein sequence ID" value="KIK41628.1"/>
    <property type="molecule type" value="Genomic_DNA"/>
</dbReference>